<dbReference type="GO" id="GO:0016853">
    <property type="term" value="F:isomerase activity"/>
    <property type="evidence" value="ECO:0007669"/>
    <property type="project" value="UniProtKB-KW"/>
</dbReference>
<sequence length="267" mass="27897">MSLHQLTALDAPPARLVELAGQAECAHVCLFTYVPEAARGRYPLVTAADVPDLRARMADAGVSLCNLEVFPLDGREDFDGFAAALETGAALGATKATAHVHDVSGRQEAAARFAAFCDLAAPYGIVAGLEFNAFTGVADIASAAAIVRAAERANGQLVCDALHLFRNGGSVADLAAQVDIVGYAQLSDGPLSRPREEWWGEAVRVRALPGQGELPLVELVEALRRGTVIEIEVPRADDAKAGMDAATRIERAVAATRAVMALAGELA</sequence>
<feature type="domain" description="Xylose isomerase-like TIM barrel" evidence="1">
    <location>
        <begin position="41"/>
        <end position="244"/>
    </location>
</feature>
<dbReference type="AlphaFoldDB" id="A0A0J7XFI0"/>
<dbReference type="EMBL" id="JACU01000018">
    <property type="protein sequence ID" value="KMS50542.1"/>
    <property type="molecule type" value="Genomic_DNA"/>
</dbReference>
<name>A0A0J7XFI0_9SPHN</name>
<evidence type="ECO:0000313" key="3">
    <source>
        <dbReference type="Proteomes" id="UP000052268"/>
    </source>
</evidence>
<comment type="caution">
    <text evidence="2">The sequence shown here is derived from an EMBL/GenBank/DDBJ whole genome shotgun (WGS) entry which is preliminary data.</text>
</comment>
<dbReference type="Proteomes" id="UP000052268">
    <property type="component" value="Unassembled WGS sequence"/>
</dbReference>
<organism evidence="2 3">
    <name type="scientific">Novosphingobium barchaimii LL02</name>
    <dbReference type="NCBI Taxonomy" id="1114963"/>
    <lineage>
        <taxon>Bacteria</taxon>
        <taxon>Pseudomonadati</taxon>
        <taxon>Pseudomonadota</taxon>
        <taxon>Alphaproteobacteria</taxon>
        <taxon>Sphingomonadales</taxon>
        <taxon>Sphingomonadaceae</taxon>
        <taxon>Novosphingobium</taxon>
    </lineage>
</organism>
<proteinExistence type="predicted"/>
<accession>A0A0J7XFI0</accession>
<keyword evidence="2" id="KW-0413">Isomerase</keyword>
<evidence type="ECO:0000313" key="2">
    <source>
        <dbReference type="EMBL" id="KMS50542.1"/>
    </source>
</evidence>
<dbReference type="PATRIC" id="fig|1114963.3.peg.5038"/>
<dbReference type="PANTHER" id="PTHR12110">
    <property type="entry name" value="HYDROXYPYRUVATE ISOMERASE"/>
    <property type="match status" value="1"/>
</dbReference>
<dbReference type="InterPro" id="IPR050312">
    <property type="entry name" value="IolE/XylAMocC-like"/>
</dbReference>
<protein>
    <submittedName>
        <fullName evidence="2">Xylose isomerase</fullName>
    </submittedName>
</protein>
<dbReference type="InterPro" id="IPR036237">
    <property type="entry name" value="Xyl_isomerase-like_sf"/>
</dbReference>
<dbReference type="InterPro" id="IPR013022">
    <property type="entry name" value="Xyl_isomerase-like_TIM-brl"/>
</dbReference>
<dbReference type="Pfam" id="PF01261">
    <property type="entry name" value="AP_endonuc_2"/>
    <property type="match status" value="1"/>
</dbReference>
<gene>
    <name evidence="2" type="ORF">V474_06925</name>
</gene>
<dbReference type="SUPFAM" id="SSF51658">
    <property type="entry name" value="Xylose isomerase-like"/>
    <property type="match status" value="1"/>
</dbReference>
<keyword evidence="3" id="KW-1185">Reference proteome</keyword>
<reference evidence="2 3" key="1">
    <citation type="journal article" date="2015" name="G3 (Bethesda)">
        <title>Insights into Ongoing Evolution of the Hexachlorocyclohexane Catabolic Pathway from Comparative Genomics of Ten Sphingomonadaceae Strains.</title>
        <authorList>
            <person name="Pearce S.L."/>
            <person name="Oakeshott J.G."/>
            <person name="Pandey G."/>
        </authorList>
    </citation>
    <scope>NUCLEOTIDE SEQUENCE [LARGE SCALE GENOMIC DNA]</scope>
    <source>
        <strain evidence="2 3">LL02</strain>
    </source>
</reference>
<evidence type="ECO:0000259" key="1">
    <source>
        <dbReference type="Pfam" id="PF01261"/>
    </source>
</evidence>
<dbReference type="Gene3D" id="3.20.20.150">
    <property type="entry name" value="Divalent-metal-dependent TIM barrel enzymes"/>
    <property type="match status" value="1"/>
</dbReference>
<dbReference type="PANTHER" id="PTHR12110:SF48">
    <property type="entry name" value="BLL3656 PROTEIN"/>
    <property type="match status" value="1"/>
</dbReference>